<dbReference type="InterPro" id="IPR001633">
    <property type="entry name" value="EAL_dom"/>
</dbReference>
<gene>
    <name evidence="3" type="ORF">SDC9_100411</name>
</gene>
<dbReference type="PANTHER" id="PTHR33121:SF70">
    <property type="entry name" value="SIGNALING PROTEIN YKOW"/>
    <property type="match status" value="1"/>
</dbReference>
<feature type="transmembrane region" description="Helical" evidence="1">
    <location>
        <begin position="111"/>
        <end position="130"/>
    </location>
</feature>
<dbReference type="InterPro" id="IPR029787">
    <property type="entry name" value="Nucleotide_cyclase"/>
</dbReference>
<dbReference type="Pfam" id="PF00563">
    <property type="entry name" value="EAL"/>
    <property type="match status" value="1"/>
</dbReference>
<evidence type="ECO:0000313" key="3">
    <source>
        <dbReference type="EMBL" id="MPM53642.1"/>
    </source>
</evidence>
<sequence>MLLICSAGDVLLDIVGSVTIMRAAELPPYVNYLINTTFYALQFILLPLVLAYLIALAGLFYTWRKRILPLLMVPAAGCLLILVSNIFTKWIFFVDMSSGTGIYTRGPLFNLLYYCSIYYLFLIFGTVLGFRRRLQRNQFITIFWLCFALAVTLYAQFIWPQYLLTGVTLSGAMLTMFFTLQNPEIMLDLNSGVFNYMAMMAFLNDQLIEKKPLWLVAVDVGGIRQINNSFGVEVGNKLFAQVGAFFNELEGGVRSFRMYGSRFLIVANSESIYNRIIFCVERRFERPWTAGQAYTTLSCTIRHFGQPDFFKSAEEVVSLLDNAYSDTARDGWGTKKQIDASLLHITQRRNDVENAIRDVLASGEGLNLYYQPLYNMKDCRYEGVEALLRMRHPTLGVVSPAEFIPIAERSGLILRIDEYVIREVGAFLRRNGSETIPKVELNLSAMEFSTGEYKRLYSIISESCISPERVCFEVTETAATSHPAMLQEFMRALIAAGFTFALDDFGTGFANISQVVALPFSIVKLDRSMLIAAESTNAALFEGLIEIFTKIGLAVIIEGVETVEQVRRVARLGAHVIQGYFFAKPMSEAELLEFLKNPPTQSGI</sequence>
<dbReference type="SUPFAM" id="SSF55073">
    <property type="entry name" value="Nucleotide cyclase"/>
    <property type="match status" value="1"/>
</dbReference>
<dbReference type="SUPFAM" id="SSF141868">
    <property type="entry name" value="EAL domain-like"/>
    <property type="match status" value="1"/>
</dbReference>
<feature type="transmembrane region" description="Helical" evidence="1">
    <location>
        <begin position="39"/>
        <end position="63"/>
    </location>
</feature>
<dbReference type="EMBL" id="VSSQ01014431">
    <property type="protein sequence ID" value="MPM53642.1"/>
    <property type="molecule type" value="Genomic_DNA"/>
</dbReference>
<organism evidence="3">
    <name type="scientific">bioreactor metagenome</name>
    <dbReference type="NCBI Taxonomy" id="1076179"/>
    <lineage>
        <taxon>unclassified sequences</taxon>
        <taxon>metagenomes</taxon>
        <taxon>ecological metagenomes</taxon>
    </lineage>
</organism>
<dbReference type="PANTHER" id="PTHR33121">
    <property type="entry name" value="CYCLIC DI-GMP PHOSPHODIESTERASE PDEF"/>
    <property type="match status" value="1"/>
</dbReference>
<dbReference type="SMART" id="SM00052">
    <property type="entry name" value="EAL"/>
    <property type="match status" value="1"/>
</dbReference>
<protein>
    <recommendedName>
        <fullName evidence="2">EAL domain-containing protein</fullName>
    </recommendedName>
</protein>
<keyword evidence="1" id="KW-0812">Transmembrane</keyword>
<name>A0A645AK97_9ZZZZ</name>
<dbReference type="AlphaFoldDB" id="A0A645AK97"/>
<dbReference type="InterPro" id="IPR043128">
    <property type="entry name" value="Rev_trsase/Diguanyl_cyclase"/>
</dbReference>
<feature type="transmembrane region" description="Helical" evidence="1">
    <location>
        <begin position="70"/>
        <end position="91"/>
    </location>
</feature>
<proteinExistence type="predicted"/>
<dbReference type="InterPro" id="IPR050706">
    <property type="entry name" value="Cyclic-di-GMP_PDE-like"/>
</dbReference>
<comment type="caution">
    <text evidence="3">The sequence shown here is derived from an EMBL/GenBank/DDBJ whole genome shotgun (WGS) entry which is preliminary data.</text>
</comment>
<feature type="domain" description="EAL" evidence="2">
    <location>
        <begin position="349"/>
        <end position="599"/>
    </location>
</feature>
<reference evidence="3" key="1">
    <citation type="submission" date="2019-08" db="EMBL/GenBank/DDBJ databases">
        <authorList>
            <person name="Kucharzyk K."/>
            <person name="Murdoch R.W."/>
            <person name="Higgins S."/>
            <person name="Loffler F."/>
        </authorList>
    </citation>
    <scope>NUCLEOTIDE SEQUENCE</scope>
</reference>
<dbReference type="CDD" id="cd01948">
    <property type="entry name" value="EAL"/>
    <property type="match status" value="1"/>
</dbReference>
<evidence type="ECO:0000259" key="2">
    <source>
        <dbReference type="PROSITE" id="PS50883"/>
    </source>
</evidence>
<dbReference type="Gene3D" id="3.20.20.450">
    <property type="entry name" value="EAL domain"/>
    <property type="match status" value="1"/>
</dbReference>
<accession>A0A645AK97</accession>
<keyword evidence="1" id="KW-0472">Membrane</keyword>
<dbReference type="InterPro" id="IPR035919">
    <property type="entry name" value="EAL_sf"/>
</dbReference>
<dbReference type="Gene3D" id="3.30.70.270">
    <property type="match status" value="1"/>
</dbReference>
<dbReference type="GO" id="GO:0071111">
    <property type="term" value="F:cyclic-guanylate-specific phosphodiesterase activity"/>
    <property type="evidence" value="ECO:0007669"/>
    <property type="project" value="InterPro"/>
</dbReference>
<evidence type="ECO:0000256" key="1">
    <source>
        <dbReference type="SAM" id="Phobius"/>
    </source>
</evidence>
<dbReference type="PROSITE" id="PS50883">
    <property type="entry name" value="EAL"/>
    <property type="match status" value="1"/>
</dbReference>
<keyword evidence="1" id="KW-1133">Transmembrane helix</keyword>
<feature type="transmembrane region" description="Helical" evidence="1">
    <location>
        <begin position="139"/>
        <end position="157"/>
    </location>
</feature>